<name>A0ACB7WVH8_DIOAL</name>
<comment type="caution">
    <text evidence="1">The sequence shown here is derived from an EMBL/GenBank/DDBJ whole genome shotgun (WGS) entry which is preliminary data.</text>
</comment>
<reference evidence="2" key="1">
    <citation type="journal article" date="2022" name="Nat. Commun.">
        <title>Chromosome evolution and the genetic basis of agronomically important traits in greater yam.</title>
        <authorList>
            <person name="Bredeson J.V."/>
            <person name="Lyons J.B."/>
            <person name="Oniyinde I.O."/>
            <person name="Okereke N.R."/>
            <person name="Kolade O."/>
            <person name="Nnabue I."/>
            <person name="Nwadili C.O."/>
            <person name="Hribova E."/>
            <person name="Parker M."/>
            <person name="Nwogha J."/>
            <person name="Shu S."/>
            <person name="Carlson J."/>
            <person name="Kariba R."/>
            <person name="Muthemba S."/>
            <person name="Knop K."/>
            <person name="Barton G.J."/>
            <person name="Sherwood A.V."/>
            <person name="Lopez-Montes A."/>
            <person name="Asiedu R."/>
            <person name="Jamnadass R."/>
            <person name="Muchugi A."/>
            <person name="Goodstein D."/>
            <person name="Egesi C.N."/>
            <person name="Featherston J."/>
            <person name="Asfaw A."/>
            <person name="Simpson G.G."/>
            <person name="Dolezel J."/>
            <person name="Hendre P.S."/>
            <person name="Van Deynze A."/>
            <person name="Kumar P.L."/>
            <person name="Obidiegwu J.E."/>
            <person name="Bhattacharjee R."/>
            <person name="Rokhsar D.S."/>
        </authorList>
    </citation>
    <scope>NUCLEOTIDE SEQUENCE [LARGE SCALE GENOMIC DNA]</scope>
    <source>
        <strain evidence="2">cv. TDa95/00328</strain>
    </source>
</reference>
<keyword evidence="2" id="KW-1185">Reference proteome</keyword>
<sequence length="168" mass="18659">MTSLITNIKTNHQGPLLQDFLPGGVFYKGSPLPDIINCDSSQTSSGDVNCNNGNLEVMCSLSGSKVCCDKVGVVDERKKMDHDQDLSNIGSRAARRRRRLIKNRESAARSRARKQLLGLLVPGFLHKILVSGDPELKSTQCKSIMLSLRMRSTSMLTLKSWRRQLPNC</sequence>
<proteinExistence type="predicted"/>
<evidence type="ECO:0000313" key="2">
    <source>
        <dbReference type="Proteomes" id="UP000827976"/>
    </source>
</evidence>
<dbReference type="Proteomes" id="UP000827976">
    <property type="component" value="Chromosome 1"/>
</dbReference>
<dbReference type="EMBL" id="CM037011">
    <property type="protein sequence ID" value="KAH7692330.1"/>
    <property type="molecule type" value="Genomic_DNA"/>
</dbReference>
<accession>A0ACB7WVH8</accession>
<gene>
    <name evidence="1" type="ORF">IHE45_01G059600</name>
</gene>
<protein>
    <submittedName>
        <fullName evidence="1">Leucine zipper domain-containing protein</fullName>
    </submittedName>
</protein>
<evidence type="ECO:0000313" key="1">
    <source>
        <dbReference type="EMBL" id="KAH7692330.1"/>
    </source>
</evidence>
<organism evidence="1 2">
    <name type="scientific">Dioscorea alata</name>
    <name type="common">Purple yam</name>
    <dbReference type="NCBI Taxonomy" id="55571"/>
    <lineage>
        <taxon>Eukaryota</taxon>
        <taxon>Viridiplantae</taxon>
        <taxon>Streptophyta</taxon>
        <taxon>Embryophyta</taxon>
        <taxon>Tracheophyta</taxon>
        <taxon>Spermatophyta</taxon>
        <taxon>Magnoliopsida</taxon>
        <taxon>Liliopsida</taxon>
        <taxon>Dioscoreales</taxon>
        <taxon>Dioscoreaceae</taxon>
        <taxon>Dioscorea</taxon>
    </lineage>
</organism>